<accession>A0AAN9RP70</accession>
<sequence>MSAYLAPWRCPHTSRPGDVRIPRALAMSAYLAPGDVRIPRALPMSLHPRLKLELASAKSLTALPGDLRGT</sequence>
<dbReference type="AlphaFoldDB" id="A0AAN9RP70"/>
<proteinExistence type="predicted"/>
<organism evidence="1 2">
    <name type="scientific">Phaseolus coccineus</name>
    <name type="common">Scarlet runner bean</name>
    <name type="synonym">Phaseolus multiflorus</name>
    <dbReference type="NCBI Taxonomy" id="3886"/>
    <lineage>
        <taxon>Eukaryota</taxon>
        <taxon>Viridiplantae</taxon>
        <taxon>Streptophyta</taxon>
        <taxon>Embryophyta</taxon>
        <taxon>Tracheophyta</taxon>
        <taxon>Spermatophyta</taxon>
        <taxon>Magnoliopsida</taxon>
        <taxon>eudicotyledons</taxon>
        <taxon>Gunneridae</taxon>
        <taxon>Pentapetalae</taxon>
        <taxon>rosids</taxon>
        <taxon>fabids</taxon>
        <taxon>Fabales</taxon>
        <taxon>Fabaceae</taxon>
        <taxon>Papilionoideae</taxon>
        <taxon>50 kb inversion clade</taxon>
        <taxon>NPAAA clade</taxon>
        <taxon>indigoferoid/millettioid clade</taxon>
        <taxon>Phaseoleae</taxon>
        <taxon>Phaseolus</taxon>
    </lineage>
</organism>
<gene>
    <name evidence="1" type="ORF">VNO80_06835</name>
</gene>
<protein>
    <submittedName>
        <fullName evidence="1">Uncharacterized protein</fullName>
    </submittedName>
</protein>
<dbReference type="Proteomes" id="UP001374584">
    <property type="component" value="Unassembled WGS sequence"/>
</dbReference>
<comment type="caution">
    <text evidence="1">The sequence shown here is derived from an EMBL/GenBank/DDBJ whole genome shotgun (WGS) entry which is preliminary data.</text>
</comment>
<dbReference type="EMBL" id="JAYMYR010000003">
    <property type="protein sequence ID" value="KAK7373428.1"/>
    <property type="molecule type" value="Genomic_DNA"/>
</dbReference>
<name>A0AAN9RP70_PHACN</name>
<reference evidence="1 2" key="1">
    <citation type="submission" date="2024-01" db="EMBL/GenBank/DDBJ databases">
        <title>The genomes of 5 underutilized Papilionoideae crops provide insights into root nodulation and disease resistanc.</title>
        <authorList>
            <person name="Jiang F."/>
        </authorList>
    </citation>
    <scope>NUCLEOTIDE SEQUENCE [LARGE SCALE GENOMIC DNA]</scope>
    <source>
        <strain evidence="1">JINMINGXINNONG_FW02</strain>
        <tissue evidence="1">Leaves</tissue>
    </source>
</reference>
<evidence type="ECO:0000313" key="1">
    <source>
        <dbReference type="EMBL" id="KAK7373428.1"/>
    </source>
</evidence>
<evidence type="ECO:0000313" key="2">
    <source>
        <dbReference type="Proteomes" id="UP001374584"/>
    </source>
</evidence>
<keyword evidence="2" id="KW-1185">Reference proteome</keyword>